<name>A0A645BEE7_9ZZZZ</name>
<comment type="caution">
    <text evidence="2">The sequence shown here is derived from an EMBL/GenBank/DDBJ whole genome shotgun (WGS) entry which is preliminary data.</text>
</comment>
<dbReference type="AlphaFoldDB" id="A0A645BEE7"/>
<dbReference type="EMBL" id="VSSQ01019621">
    <property type="protein sequence ID" value="MPM63820.1"/>
    <property type="molecule type" value="Genomic_DNA"/>
</dbReference>
<sequence length="150" mass="17354">MQAVNAVISRKDKIIRTLEKITEDIFDTSADEAQLEAIKVERHEIVSRMEQLNTENTNVAMDQAAYQVRFKQLSKEYTEVNKQLSALEGTIHERKSRKTKTELFLKGLKKQEGVVTEFTETLWHSLADHAVVNSKEDVRFIFKNGMEIRV</sequence>
<organism evidence="2">
    <name type="scientific">bioreactor metagenome</name>
    <dbReference type="NCBI Taxonomy" id="1076179"/>
    <lineage>
        <taxon>unclassified sequences</taxon>
        <taxon>metagenomes</taxon>
        <taxon>ecological metagenomes</taxon>
    </lineage>
</organism>
<feature type="coiled-coil region" evidence="1">
    <location>
        <begin position="35"/>
        <end position="90"/>
    </location>
</feature>
<protein>
    <submittedName>
        <fullName evidence="2">Uncharacterized protein</fullName>
    </submittedName>
</protein>
<proteinExistence type="predicted"/>
<accession>A0A645BEE7</accession>
<keyword evidence="1" id="KW-0175">Coiled coil</keyword>
<evidence type="ECO:0000313" key="2">
    <source>
        <dbReference type="EMBL" id="MPM63820.1"/>
    </source>
</evidence>
<gene>
    <name evidence="2" type="ORF">SDC9_110704</name>
</gene>
<reference evidence="2" key="1">
    <citation type="submission" date="2019-08" db="EMBL/GenBank/DDBJ databases">
        <authorList>
            <person name="Kucharzyk K."/>
            <person name="Murdoch R.W."/>
            <person name="Higgins S."/>
            <person name="Loffler F."/>
        </authorList>
    </citation>
    <scope>NUCLEOTIDE SEQUENCE</scope>
</reference>
<evidence type="ECO:0000256" key="1">
    <source>
        <dbReference type="SAM" id="Coils"/>
    </source>
</evidence>